<accession>A0ABQ5MIR9</accession>
<dbReference type="InterPro" id="IPR014469">
    <property type="entry name" value="DUF2271"/>
</dbReference>
<protein>
    <recommendedName>
        <fullName evidence="4">DUF2271 domain-containing protein</fullName>
    </recommendedName>
</protein>
<gene>
    <name evidence="2" type="ORF">Y10_16790</name>
</gene>
<keyword evidence="3" id="KW-1185">Reference proteome</keyword>
<dbReference type="Pfam" id="PF10029">
    <property type="entry name" value="DUF2271"/>
    <property type="match status" value="1"/>
</dbReference>
<comment type="caution">
    <text evidence="2">The sequence shown here is derived from an EMBL/GenBank/DDBJ whole genome shotgun (WGS) entry which is preliminary data.</text>
</comment>
<dbReference type="Proteomes" id="UP001143543">
    <property type="component" value="Unassembled WGS sequence"/>
</dbReference>
<name>A0ABQ5MIR9_9FLAO</name>
<dbReference type="RefSeq" id="WP_281764949.1">
    <property type="nucleotide sequence ID" value="NZ_BRVO01000002.1"/>
</dbReference>
<evidence type="ECO:0008006" key="4">
    <source>
        <dbReference type="Google" id="ProtNLM"/>
    </source>
</evidence>
<sequence>MKNITYKMVLLAVAIFSMVGFTASNTFEAQTVKCLLQTKNYTGEGAYIAVSLINDKGGYEQTLYMVGDDSEWYESLQQWYRGIGHKEDDVDAISGATINPGARAIIAFDVPKEKLDKGYKIRFESAVEDQEYYTSDLEVPFTTESLNGKFEGTGYIRYIRLISK</sequence>
<evidence type="ECO:0000313" key="2">
    <source>
        <dbReference type="EMBL" id="GLB49311.1"/>
    </source>
</evidence>
<evidence type="ECO:0000256" key="1">
    <source>
        <dbReference type="SAM" id="SignalP"/>
    </source>
</evidence>
<feature type="signal peptide" evidence="1">
    <location>
        <begin position="1"/>
        <end position="22"/>
    </location>
</feature>
<proteinExistence type="predicted"/>
<organism evidence="2 3">
    <name type="scientific">Neptunitalea lumnitzerae</name>
    <dbReference type="NCBI Taxonomy" id="2965509"/>
    <lineage>
        <taxon>Bacteria</taxon>
        <taxon>Pseudomonadati</taxon>
        <taxon>Bacteroidota</taxon>
        <taxon>Flavobacteriia</taxon>
        <taxon>Flavobacteriales</taxon>
        <taxon>Flavobacteriaceae</taxon>
        <taxon>Neptunitalea</taxon>
    </lineage>
</organism>
<dbReference type="EMBL" id="BRVO01000002">
    <property type="protein sequence ID" value="GLB49311.1"/>
    <property type="molecule type" value="Genomic_DNA"/>
</dbReference>
<feature type="chain" id="PRO_5046338890" description="DUF2271 domain-containing protein" evidence="1">
    <location>
        <begin position="23"/>
        <end position="164"/>
    </location>
</feature>
<keyword evidence="1" id="KW-0732">Signal</keyword>
<reference evidence="2" key="1">
    <citation type="submission" date="2022-07" db="EMBL/GenBank/DDBJ databases">
        <title>Taxonomy of Novel Oxalotrophic and Methylotrophic Bacteria.</title>
        <authorList>
            <person name="Sahin N."/>
            <person name="Tani A."/>
        </authorList>
    </citation>
    <scope>NUCLEOTIDE SEQUENCE</scope>
    <source>
        <strain evidence="2">Y10</strain>
    </source>
</reference>
<evidence type="ECO:0000313" key="3">
    <source>
        <dbReference type="Proteomes" id="UP001143543"/>
    </source>
</evidence>